<comment type="subunit">
    <text evidence="9">The complex comprises the extracytoplasmic solute receptor protein and the two transmembrane proteins.</text>
</comment>
<accession>A0A0D9ASW8</accession>
<evidence type="ECO:0000313" key="12">
    <source>
        <dbReference type="Proteomes" id="UP000032487"/>
    </source>
</evidence>
<dbReference type="PANTHER" id="PTHR35011:SF4">
    <property type="entry name" value="SLL1102 PROTEIN"/>
    <property type="match status" value="1"/>
</dbReference>
<evidence type="ECO:0000313" key="11">
    <source>
        <dbReference type="EMBL" id="KJH82481.1"/>
    </source>
</evidence>
<comment type="similarity">
    <text evidence="8 9">Belongs to the TRAP transporter small permease family.</text>
</comment>
<feature type="domain" description="Tripartite ATP-independent periplasmic transporters DctQ component" evidence="10">
    <location>
        <begin position="48"/>
        <end position="178"/>
    </location>
</feature>
<evidence type="ECO:0000256" key="8">
    <source>
        <dbReference type="ARBA" id="ARBA00038436"/>
    </source>
</evidence>
<keyword evidence="5 9" id="KW-0812">Transmembrane</keyword>
<dbReference type="InterPro" id="IPR007387">
    <property type="entry name" value="TRAP_DctQ"/>
</dbReference>
<dbReference type="AlphaFoldDB" id="A0A0D9ASW8"/>
<evidence type="ECO:0000256" key="1">
    <source>
        <dbReference type="ARBA" id="ARBA00004429"/>
    </source>
</evidence>
<dbReference type="Proteomes" id="UP000032487">
    <property type="component" value="Unassembled WGS sequence"/>
</dbReference>
<evidence type="ECO:0000256" key="3">
    <source>
        <dbReference type="ARBA" id="ARBA00022475"/>
    </source>
</evidence>
<dbReference type="PANTHER" id="PTHR35011">
    <property type="entry name" value="2,3-DIKETO-L-GULONATE TRAP TRANSPORTER SMALL PERMEASE PROTEIN YIAM"/>
    <property type="match status" value="1"/>
</dbReference>
<comment type="caution">
    <text evidence="11">The sequence shown here is derived from an EMBL/GenBank/DDBJ whole genome shotgun (WGS) entry which is preliminary data.</text>
</comment>
<feature type="transmembrane region" description="Helical" evidence="9">
    <location>
        <begin position="110"/>
        <end position="135"/>
    </location>
</feature>
<keyword evidence="3" id="KW-1003">Cell membrane</keyword>
<evidence type="ECO:0000256" key="9">
    <source>
        <dbReference type="RuleBase" id="RU369079"/>
    </source>
</evidence>
<feature type="transmembrane region" description="Helical" evidence="9">
    <location>
        <begin position="155"/>
        <end position="173"/>
    </location>
</feature>
<proteinExistence type="inferred from homology"/>
<sequence length="204" mass="22533">MSVLPVSPDDAVPTAHADALPHNKFSHWLDKALVAIGEASAWIWLLVLAVVLTNVFSRFVLSRGSIALEELSWHLFGAALMLALAYAVVRDDHVRVDVLREKFTLRSQAIIELLSILFLALPIVLLMVDALIPFAYQAFIHNERSQAPSGLPHRFIFKSVLPLGLTLVALALLSRATRCSTLLFNFPRALSAPTNDRNRGHSQP</sequence>
<evidence type="ECO:0000259" key="10">
    <source>
        <dbReference type="Pfam" id="PF04290"/>
    </source>
</evidence>
<dbReference type="RefSeq" id="WP_045162066.1">
    <property type="nucleotide sequence ID" value="NZ_JYHV01000015.1"/>
</dbReference>
<name>A0A0D9ASW8_STUST</name>
<protein>
    <recommendedName>
        <fullName evidence="9">TRAP transporter small permease protein</fullName>
    </recommendedName>
</protein>
<dbReference type="PATRIC" id="fig|316.101.peg.936"/>
<keyword evidence="2 9" id="KW-0813">Transport</keyword>
<keyword evidence="6 9" id="KW-1133">Transmembrane helix</keyword>
<dbReference type="GO" id="GO:0005886">
    <property type="term" value="C:plasma membrane"/>
    <property type="evidence" value="ECO:0007669"/>
    <property type="project" value="UniProtKB-SubCell"/>
</dbReference>
<dbReference type="EMBL" id="JYHV01000015">
    <property type="protein sequence ID" value="KJH82481.1"/>
    <property type="molecule type" value="Genomic_DNA"/>
</dbReference>
<evidence type="ECO:0000256" key="5">
    <source>
        <dbReference type="ARBA" id="ARBA00022692"/>
    </source>
</evidence>
<keyword evidence="7 9" id="KW-0472">Membrane</keyword>
<dbReference type="GO" id="GO:0022857">
    <property type="term" value="F:transmembrane transporter activity"/>
    <property type="evidence" value="ECO:0007669"/>
    <property type="project" value="UniProtKB-UniRule"/>
</dbReference>
<evidence type="ECO:0000256" key="7">
    <source>
        <dbReference type="ARBA" id="ARBA00023136"/>
    </source>
</evidence>
<comment type="subcellular location">
    <subcellularLocation>
        <location evidence="1 9">Cell inner membrane</location>
        <topology evidence="1 9">Multi-pass membrane protein</topology>
    </subcellularLocation>
</comment>
<comment type="function">
    <text evidence="9">Part of the tripartite ATP-independent periplasmic (TRAP) transport system.</text>
</comment>
<feature type="transmembrane region" description="Helical" evidence="9">
    <location>
        <begin position="71"/>
        <end position="89"/>
    </location>
</feature>
<evidence type="ECO:0000256" key="6">
    <source>
        <dbReference type="ARBA" id="ARBA00022989"/>
    </source>
</evidence>
<feature type="transmembrane region" description="Helical" evidence="9">
    <location>
        <begin position="32"/>
        <end position="51"/>
    </location>
</feature>
<evidence type="ECO:0000256" key="2">
    <source>
        <dbReference type="ARBA" id="ARBA00022448"/>
    </source>
</evidence>
<dbReference type="Pfam" id="PF04290">
    <property type="entry name" value="DctQ"/>
    <property type="match status" value="1"/>
</dbReference>
<organism evidence="11 12">
    <name type="scientific">Stutzerimonas stutzeri</name>
    <name type="common">Pseudomonas stutzeri</name>
    <dbReference type="NCBI Taxonomy" id="316"/>
    <lineage>
        <taxon>Bacteria</taxon>
        <taxon>Pseudomonadati</taxon>
        <taxon>Pseudomonadota</taxon>
        <taxon>Gammaproteobacteria</taxon>
        <taxon>Pseudomonadales</taxon>
        <taxon>Pseudomonadaceae</taxon>
        <taxon>Stutzerimonas</taxon>
    </lineage>
</organism>
<keyword evidence="4 9" id="KW-0997">Cell inner membrane</keyword>
<gene>
    <name evidence="11" type="ORF">UF78_09520</name>
</gene>
<evidence type="ECO:0000256" key="4">
    <source>
        <dbReference type="ARBA" id="ARBA00022519"/>
    </source>
</evidence>
<reference evidence="11 12" key="1">
    <citation type="submission" date="2015-02" db="EMBL/GenBank/DDBJ databases">
        <title>Draft genome sequence of Pseudomonas stutzeri NT0128 isolated from wheat (Triticum turgidum) rhizosphere.</title>
        <authorList>
            <person name="Tovi N."/>
            <person name="Frenk S."/>
            <person name="Hadar Y."/>
            <person name="Minz D."/>
        </authorList>
    </citation>
    <scope>NUCLEOTIDE SEQUENCE [LARGE SCALE GENOMIC DNA]</scope>
    <source>
        <strain evidence="11 12">NT0128</strain>
    </source>
</reference>
<dbReference type="InterPro" id="IPR055348">
    <property type="entry name" value="DctQ"/>
</dbReference>